<feature type="region of interest" description="Disordered" evidence="1">
    <location>
        <begin position="51"/>
        <end position="72"/>
    </location>
</feature>
<protein>
    <submittedName>
        <fullName evidence="2">Uncharacterized protein</fullName>
    </submittedName>
</protein>
<dbReference type="EMBL" id="JAEFCI010004222">
    <property type="protein sequence ID" value="KAG5461090.1"/>
    <property type="molecule type" value="Genomic_DNA"/>
</dbReference>
<organism evidence="2 3">
    <name type="scientific">Olpidium bornovanus</name>
    <dbReference type="NCBI Taxonomy" id="278681"/>
    <lineage>
        <taxon>Eukaryota</taxon>
        <taxon>Fungi</taxon>
        <taxon>Fungi incertae sedis</taxon>
        <taxon>Olpidiomycota</taxon>
        <taxon>Olpidiomycotina</taxon>
        <taxon>Olpidiomycetes</taxon>
        <taxon>Olpidiales</taxon>
        <taxon>Olpidiaceae</taxon>
        <taxon>Olpidium</taxon>
    </lineage>
</organism>
<keyword evidence="3" id="KW-1185">Reference proteome</keyword>
<dbReference type="Proteomes" id="UP000673691">
    <property type="component" value="Unassembled WGS sequence"/>
</dbReference>
<evidence type="ECO:0000256" key="1">
    <source>
        <dbReference type="SAM" id="MobiDB-lite"/>
    </source>
</evidence>
<sequence>MMTLYFESKGSRSASRNSIPSVIYLMRVVAASDLSSKRIVYPTLRGSNAQLSSQKDLSPRHPFLPEAPTSFPNSPPISTATLCATVVAAIRLGCPVW</sequence>
<comment type="caution">
    <text evidence="2">The sequence shown here is derived from an EMBL/GenBank/DDBJ whole genome shotgun (WGS) entry which is preliminary data.</text>
</comment>
<reference evidence="2 3" key="1">
    <citation type="journal article" name="Sci. Rep.">
        <title>Genome-scale phylogenetic analyses confirm Olpidium as the closest living zoosporic fungus to the non-flagellated, terrestrial fungi.</title>
        <authorList>
            <person name="Chang Y."/>
            <person name="Rochon D."/>
            <person name="Sekimoto S."/>
            <person name="Wang Y."/>
            <person name="Chovatia M."/>
            <person name="Sandor L."/>
            <person name="Salamov A."/>
            <person name="Grigoriev I.V."/>
            <person name="Stajich J.E."/>
            <person name="Spatafora J.W."/>
        </authorList>
    </citation>
    <scope>NUCLEOTIDE SEQUENCE [LARGE SCALE GENOMIC DNA]</scope>
    <source>
        <strain evidence="2">S191</strain>
    </source>
</reference>
<evidence type="ECO:0000313" key="2">
    <source>
        <dbReference type="EMBL" id="KAG5461090.1"/>
    </source>
</evidence>
<name>A0A8H8DJZ3_9FUNG</name>
<dbReference type="AlphaFoldDB" id="A0A8H8DJZ3"/>
<proteinExistence type="predicted"/>
<accession>A0A8H8DJZ3</accession>
<gene>
    <name evidence="2" type="ORF">BJ554DRAFT_6771</name>
</gene>
<evidence type="ECO:0000313" key="3">
    <source>
        <dbReference type="Proteomes" id="UP000673691"/>
    </source>
</evidence>